<dbReference type="PANTHER" id="PTHR10285">
    <property type="entry name" value="URIDINE KINASE"/>
    <property type="match status" value="1"/>
</dbReference>
<feature type="domain" description="Phosphoribulokinase/uridine kinase" evidence="1">
    <location>
        <begin position="31"/>
        <end position="194"/>
    </location>
</feature>
<dbReference type="SUPFAM" id="SSF52540">
    <property type="entry name" value="P-loop containing nucleoside triphosphate hydrolases"/>
    <property type="match status" value="1"/>
</dbReference>
<gene>
    <name evidence="2" type="ORF">BJ963_003098</name>
</gene>
<dbReference type="Proteomes" id="UP000589620">
    <property type="component" value="Unassembled WGS sequence"/>
</dbReference>
<dbReference type="Pfam" id="PF00485">
    <property type="entry name" value="PRK"/>
    <property type="match status" value="1"/>
</dbReference>
<protein>
    <submittedName>
        <fullName evidence="2">Pantothenate kinase</fullName>
    </submittedName>
</protein>
<keyword evidence="2" id="KW-0808">Transferase</keyword>
<sequence length="227" mass="23833">MTTESTASPVSDLTALALRAIALAPAEGRVIVGVAGSPGSGKTTLAHRVAHRVDELAGAGTAVHLPMDGFHLANATLDALGRHDRKGAIDTFDGWGFVALLRRVLAETGNPVYAPAFERTVDEPVAGSIVVPPAARVVVVEGNYLLVDAEPWSRIPDLLAESWFVATPEDERMRRLVDRHTRHGRTLEAATAWARDVDGANALLIEASEARATLVVDGTTGLPAAGA</sequence>
<keyword evidence="3" id="KW-1185">Reference proteome</keyword>
<dbReference type="InterPro" id="IPR027417">
    <property type="entry name" value="P-loop_NTPase"/>
</dbReference>
<reference evidence="2 3" key="1">
    <citation type="submission" date="2020-07" db="EMBL/GenBank/DDBJ databases">
        <title>Sequencing the genomes of 1000 actinobacteria strains.</title>
        <authorList>
            <person name="Klenk H.-P."/>
        </authorList>
    </citation>
    <scope>NUCLEOTIDE SEQUENCE [LARGE SCALE GENOMIC DNA]</scope>
    <source>
        <strain evidence="2 3">DSM 23871</strain>
    </source>
</reference>
<name>A0A852T280_9MICO</name>
<dbReference type="Gene3D" id="3.40.50.300">
    <property type="entry name" value="P-loop containing nucleotide triphosphate hydrolases"/>
    <property type="match status" value="2"/>
</dbReference>
<accession>A0A852T280</accession>
<evidence type="ECO:0000313" key="3">
    <source>
        <dbReference type="Proteomes" id="UP000589620"/>
    </source>
</evidence>
<keyword evidence="2" id="KW-0418">Kinase</keyword>
<comment type="caution">
    <text evidence="2">The sequence shown here is derived from an EMBL/GenBank/DDBJ whole genome shotgun (WGS) entry which is preliminary data.</text>
</comment>
<dbReference type="NCBIfam" id="NF006743">
    <property type="entry name" value="PRK09270.1-2"/>
    <property type="match status" value="1"/>
</dbReference>
<dbReference type="GO" id="GO:0016301">
    <property type="term" value="F:kinase activity"/>
    <property type="evidence" value="ECO:0007669"/>
    <property type="project" value="UniProtKB-KW"/>
</dbReference>
<dbReference type="AlphaFoldDB" id="A0A852T280"/>
<dbReference type="InterPro" id="IPR006083">
    <property type="entry name" value="PRK/URK"/>
</dbReference>
<evidence type="ECO:0000313" key="2">
    <source>
        <dbReference type="EMBL" id="NYD75579.1"/>
    </source>
</evidence>
<dbReference type="GO" id="GO:0005524">
    <property type="term" value="F:ATP binding"/>
    <property type="evidence" value="ECO:0007669"/>
    <property type="project" value="InterPro"/>
</dbReference>
<evidence type="ECO:0000259" key="1">
    <source>
        <dbReference type="Pfam" id="PF00485"/>
    </source>
</evidence>
<proteinExistence type="predicted"/>
<dbReference type="EMBL" id="JACCBJ010000001">
    <property type="protein sequence ID" value="NYD75579.1"/>
    <property type="molecule type" value="Genomic_DNA"/>
</dbReference>
<organism evidence="2 3">
    <name type="scientific">Leifsonia soli</name>
    <dbReference type="NCBI Taxonomy" id="582665"/>
    <lineage>
        <taxon>Bacteria</taxon>
        <taxon>Bacillati</taxon>
        <taxon>Actinomycetota</taxon>
        <taxon>Actinomycetes</taxon>
        <taxon>Micrococcales</taxon>
        <taxon>Microbacteriaceae</taxon>
        <taxon>Leifsonia</taxon>
    </lineage>
</organism>